<dbReference type="GO" id="GO:0012505">
    <property type="term" value="C:endomembrane system"/>
    <property type="evidence" value="ECO:0007669"/>
    <property type="project" value="UniProtKB-SubCell"/>
</dbReference>
<dbReference type="GO" id="GO:0016020">
    <property type="term" value="C:membrane"/>
    <property type="evidence" value="ECO:0007669"/>
    <property type="project" value="UniProtKB-SubCell"/>
</dbReference>
<dbReference type="EMBL" id="CAAALY010244960">
    <property type="protein sequence ID" value="VEL32970.1"/>
    <property type="molecule type" value="Genomic_DNA"/>
</dbReference>
<feature type="signal peptide" evidence="10">
    <location>
        <begin position="1"/>
        <end position="17"/>
    </location>
</feature>
<evidence type="ECO:0000256" key="8">
    <source>
        <dbReference type="RuleBase" id="RU003827"/>
    </source>
</evidence>
<evidence type="ECO:0000256" key="5">
    <source>
        <dbReference type="ARBA" id="ARBA00022989"/>
    </source>
</evidence>
<evidence type="ECO:0000256" key="10">
    <source>
        <dbReference type="SAM" id="SignalP"/>
    </source>
</evidence>
<dbReference type="PANTHER" id="PTHR22811">
    <property type="entry name" value="TRANSMEMBRANE EMP24 DOMAIN-CONTAINING PROTEIN"/>
    <property type="match status" value="1"/>
</dbReference>
<sequence length="211" mass="24159">MLFPLVLVFVNFYSVYSYPKALTFELPDNEKMCFYEQLKAETAFIFRYSVLFGGSNDVDLIIRAPDETLIHERRRQSEDIFEIVSTKKGAYSFCFSNEFSTFTHKIVSFELSTKIPESLAVEAGGSYGPEPMNLIETLLENTHNSFVQIEDSQAEIQNRDSQDRLLLAYLNDKVVVMSVIVFVTIILTGFGQVTILKNFFSEKLPSYNAFK</sequence>
<evidence type="ECO:0000256" key="9">
    <source>
        <dbReference type="SAM" id="Phobius"/>
    </source>
</evidence>
<keyword evidence="5 9" id="KW-1133">Transmembrane helix</keyword>
<keyword evidence="6 9" id="KW-0472">Membrane</keyword>
<evidence type="ECO:0000259" key="11">
    <source>
        <dbReference type="PROSITE" id="PS50866"/>
    </source>
</evidence>
<feature type="transmembrane region" description="Helical" evidence="9">
    <location>
        <begin position="174"/>
        <end position="196"/>
    </location>
</feature>
<keyword evidence="13" id="KW-1185">Reference proteome</keyword>
<evidence type="ECO:0000313" key="12">
    <source>
        <dbReference type="EMBL" id="VEL32970.1"/>
    </source>
</evidence>
<dbReference type="InterPro" id="IPR015720">
    <property type="entry name" value="Emp24-like"/>
</dbReference>
<dbReference type="InterPro" id="IPR009038">
    <property type="entry name" value="GOLD_dom"/>
</dbReference>
<evidence type="ECO:0000256" key="4">
    <source>
        <dbReference type="ARBA" id="ARBA00022729"/>
    </source>
</evidence>
<dbReference type="AlphaFoldDB" id="A0A3S5AM90"/>
<dbReference type="SUPFAM" id="SSF101576">
    <property type="entry name" value="Supernatant protein factor (SPF), C-terminal domain"/>
    <property type="match status" value="1"/>
</dbReference>
<comment type="subcellular location">
    <subcellularLocation>
        <location evidence="7">Endomembrane system</location>
        <topology evidence="7">Single-pass membrane protein</topology>
    </subcellularLocation>
    <subcellularLocation>
        <location evidence="1 8">Membrane</location>
        <topology evidence="1 8">Single-pass type I membrane protein</topology>
    </subcellularLocation>
</comment>
<feature type="chain" id="PRO_5018545076" description="GOLD domain-containing protein" evidence="10">
    <location>
        <begin position="18"/>
        <end position="211"/>
    </location>
</feature>
<evidence type="ECO:0000256" key="7">
    <source>
        <dbReference type="ARBA" id="ARBA00037847"/>
    </source>
</evidence>
<dbReference type="InterPro" id="IPR036598">
    <property type="entry name" value="GOLD_dom_sf"/>
</dbReference>
<dbReference type="OrthoDB" id="62956at2759"/>
<name>A0A3S5AM90_9PLAT</name>
<dbReference type="Proteomes" id="UP000784294">
    <property type="component" value="Unassembled WGS sequence"/>
</dbReference>
<proteinExistence type="inferred from homology"/>
<organism evidence="12 13">
    <name type="scientific">Protopolystoma xenopodis</name>
    <dbReference type="NCBI Taxonomy" id="117903"/>
    <lineage>
        <taxon>Eukaryota</taxon>
        <taxon>Metazoa</taxon>
        <taxon>Spiralia</taxon>
        <taxon>Lophotrochozoa</taxon>
        <taxon>Platyhelminthes</taxon>
        <taxon>Monogenea</taxon>
        <taxon>Polyopisthocotylea</taxon>
        <taxon>Polystomatidea</taxon>
        <taxon>Polystomatidae</taxon>
        <taxon>Protopolystoma</taxon>
    </lineage>
</organism>
<dbReference type="PROSITE" id="PS50866">
    <property type="entry name" value="GOLD"/>
    <property type="match status" value="1"/>
</dbReference>
<evidence type="ECO:0000256" key="2">
    <source>
        <dbReference type="ARBA" id="ARBA00007104"/>
    </source>
</evidence>
<keyword evidence="4 10" id="KW-0732">Signal</keyword>
<dbReference type="SMART" id="SM01190">
    <property type="entry name" value="EMP24_GP25L"/>
    <property type="match status" value="1"/>
</dbReference>
<dbReference type="Pfam" id="PF01105">
    <property type="entry name" value="EMP24_GP25L"/>
    <property type="match status" value="1"/>
</dbReference>
<accession>A0A3S5AM90</accession>
<comment type="similarity">
    <text evidence="2 8">Belongs to the EMP24/GP25L family.</text>
</comment>
<evidence type="ECO:0000313" key="13">
    <source>
        <dbReference type="Proteomes" id="UP000784294"/>
    </source>
</evidence>
<feature type="domain" description="GOLD" evidence="11">
    <location>
        <begin position="31"/>
        <end position="113"/>
    </location>
</feature>
<evidence type="ECO:0000256" key="3">
    <source>
        <dbReference type="ARBA" id="ARBA00022692"/>
    </source>
</evidence>
<keyword evidence="3 8" id="KW-0812">Transmembrane</keyword>
<comment type="caution">
    <text evidence="12">The sequence shown here is derived from an EMBL/GenBank/DDBJ whole genome shotgun (WGS) entry which is preliminary data.</text>
</comment>
<evidence type="ECO:0000256" key="1">
    <source>
        <dbReference type="ARBA" id="ARBA00004479"/>
    </source>
</evidence>
<protein>
    <recommendedName>
        <fullName evidence="11">GOLD domain-containing protein</fullName>
    </recommendedName>
</protein>
<evidence type="ECO:0000256" key="6">
    <source>
        <dbReference type="ARBA" id="ARBA00023136"/>
    </source>
</evidence>
<reference evidence="12" key="1">
    <citation type="submission" date="2018-11" db="EMBL/GenBank/DDBJ databases">
        <authorList>
            <consortium name="Pathogen Informatics"/>
        </authorList>
    </citation>
    <scope>NUCLEOTIDE SEQUENCE</scope>
</reference>
<gene>
    <name evidence="12" type="ORF">PXEA_LOCUS26410</name>
</gene>